<evidence type="ECO:0000313" key="3">
    <source>
        <dbReference type="Proteomes" id="UP000530234"/>
    </source>
</evidence>
<proteinExistence type="predicted"/>
<keyword evidence="3" id="KW-1185">Reference proteome</keyword>
<dbReference type="InterPro" id="IPR007061">
    <property type="entry name" value="MST-like"/>
</dbReference>
<protein>
    <submittedName>
        <fullName evidence="2">DUF664 domain-containing protein</fullName>
    </submittedName>
</protein>
<dbReference type="Proteomes" id="UP000530234">
    <property type="component" value="Unassembled WGS sequence"/>
</dbReference>
<sequence length="94" mass="10079">MAGALPSGSLCGLIEYDIRCPLTSTGTNLRGLVRHPSISESRYFGEVFDRPFPEPLPRWDDAGQHSTDLWATEHETSAPGSDVAATLNPVGQPG</sequence>
<organism evidence="2 3">
    <name type="scientific">Streptomyces calidiresistens</name>
    <dbReference type="NCBI Taxonomy" id="1485586"/>
    <lineage>
        <taxon>Bacteria</taxon>
        <taxon>Bacillati</taxon>
        <taxon>Actinomycetota</taxon>
        <taxon>Actinomycetes</taxon>
        <taxon>Kitasatosporales</taxon>
        <taxon>Streptomycetaceae</taxon>
        <taxon>Streptomyces</taxon>
    </lineage>
</organism>
<gene>
    <name evidence="2" type="ORF">FOE67_07690</name>
</gene>
<dbReference type="Pfam" id="PF04978">
    <property type="entry name" value="MST"/>
    <property type="match status" value="1"/>
</dbReference>
<evidence type="ECO:0000256" key="1">
    <source>
        <dbReference type="SAM" id="MobiDB-lite"/>
    </source>
</evidence>
<name>A0A7W3T1U8_9ACTN</name>
<reference evidence="3" key="1">
    <citation type="submission" date="2019-10" db="EMBL/GenBank/DDBJ databases">
        <title>Streptomyces sp. nov., a novel actinobacterium isolated from alkaline environment.</title>
        <authorList>
            <person name="Golinska P."/>
        </authorList>
    </citation>
    <scope>NUCLEOTIDE SEQUENCE [LARGE SCALE GENOMIC DNA]</scope>
    <source>
        <strain evidence="3">DSM 42108</strain>
    </source>
</reference>
<comment type="caution">
    <text evidence="2">The sequence shown here is derived from an EMBL/GenBank/DDBJ whole genome shotgun (WGS) entry which is preliminary data.</text>
</comment>
<feature type="region of interest" description="Disordered" evidence="1">
    <location>
        <begin position="71"/>
        <end position="94"/>
    </location>
</feature>
<dbReference type="EMBL" id="VKHS01000118">
    <property type="protein sequence ID" value="MBB0229399.1"/>
    <property type="molecule type" value="Genomic_DNA"/>
</dbReference>
<evidence type="ECO:0000313" key="2">
    <source>
        <dbReference type="EMBL" id="MBB0229399.1"/>
    </source>
</evidence>
<dbReference type="AlphaFoldDB" id="A0A7W3T1U8"/>
<accession>A0A7W3T1U8</accession>